<dbReference type="CDD" id="cd04765">
    <property type="entry name" value="HTH_MlrA-like_sg2"/>
    <property type="match status" value="1"/>
</dbReference>
<keyword evidence="1" id="KW-0238">DNA-binding</keyword>
<reference evidence="4" key="1">
    <citation type="submission" date="2020-10" db="EMBL/GenBank/DDBJ databases">
        <authorList>
            <person name="Gilroy R."/>
        </authorList>
    </citation>
    <scope>NUCLEOTIDE SEQUENCE</scope>
    <source>
        <strain evidence="4">21143</strain>
    </source>
</reference>
<name>A0A9D1GGW4_9BACT</name>
<dbReference type="GO" id="GO:0003677">
    <property type="term" value="F:DNA binding"/>
    <property type="evidence" value="ECO:0007669"/>
    <property type="project" value="UniProtKB-KW"/>
</dbReference>
<dbReference type="EMBL" id="DVKT01000071">
    <property type="protein sequence ID" value="HIT40297.1"/>
    <property type="molecule type" value="Genomic_DNA"/>
</dbReference>
<dbReference type="InterPro" id="IPR009061">
    <property type="entry name" value="DNA-bd_dom_put_sf"/>
</dbReference>
<comment type="caution">
    <text evidence="4">The sequence shown here is derived from an EMBL/GenBank/DDBJ whole genome shotgun (WGS) entry which is preliminary data.</text>
</comment>
<dbReference type="Pfam" id="PF13411">
    <property type="entry name" value="MerR_1"/>
    <property type="match status" value="1"/>
</dbReference>
<feature type="region of interest" description="Disordered" evidence="2">
    <location>
        <begin position="119"/>
        <end position="155"/>
    </location>
</feature>
<dbReference type="PANTHER" id="PTHR30204">
    <property type="entry name" value="REDOX-CYCLING DRUG-SENSING TRANSCRIPTIONAL ACTIVATOR SOXR"/>
    <property type="match status" value="1"/>
</dbReference>
<dbReference type="InterPro" id="IPR000551">
    <property type="entry name" value="MerR-type_HTH_dom"/>
</dbReference>
<protein>
    <submittedName>
        <fullName evidence="4">MerR family transcriptional regulator</fullName>
    </submittedName>
</protein>
<dbReference type="SMART" id="SM00422">
    <property type="entry name" value="HTH_MERR"/>
    <property type="match status" value="1"/>
</dbReference>
<dbReference type="InterPro" id="IPR047057">
    <property type="entry name" value="MerR_fam"/>
</dbReference>
<dbReference type="GO" id="GO:0003700">
    <property type="term" value="F:DNA-binding transcription factor activity"/>
    <property type="evidence" value="ECO:0007669"/>
    <property type="project" value="InterPro"/>
</dbReference>
<evidence type="ECO:0000256" key="1">
    <source>
        <dbReference type="ARBA" id="ARBA00023125"/>
    </source>
</evidence>
<dbReference type="PANTHER" id="PTHR30204:SF15">
    <property type="entry name" value="BLL5018 PROTEIN"/>
    <property type="match status" value="1"/>
</dbReference>
<dbReference type="AlphaFoldDB" id="A0A9D1GGW4"/>
<reference evidence="4" key="2">
    <citation type="journal article" date="2021" name="PeerJ">
        <title>Extensive microbial diversity within the chicken gut microbiome revealed by metagenomics and culture.</title>
        <authorList>
            <person name="Gilroy R."/>
            <person name="Ravi A."/>
            <person name="Getino M."/>
            <person name="Pursley I."/>
            <person name="Horton D.L."/>
            <person name="Alikhan N.F."/>
            <person name="Baker D."/>
            <person name="Gharbi K."/>
            <person name="Hall N."/>
            <person name="Watson M."/>
            <person name="Adriaenssens E.M."/>
            <person name="Foster-Nyarko E."/>
            <person name="Jarju S."/>
            <person name="Secka A."/>
            <person name="Antonio M."/>
            <person name="Oren A."/>
            <person name="Chaudhuri R.R."/>
            <person name="La Ragione R."/>
            <person name="Hildebrand F."/>
            <person name="Pallen M.J."/>
        </authorList>
    </citation>
    <scope>NUCLEOTIDE SEQUENCE</scope>
    <source>
        <strain evidence="4">21143</strain>
    </source>
</reference>
<accession>A0A9D1GGW4</accession>
<dbReference type="SUPFAM" id="SSF46955">
    <property type="entry name" value="Putative DNA-binding domain"/>
    <property type="match status" value="1"/>
</dbReference>
<evidence type="ECO:0000256" key="2">
    <source>
        <dbReference type="SAM" id="MobiDB-lite"/>
    </source>
</evidence>
<proteinExistence type="predicted"/>
<feature type="compositionally biased region" description="Basic and acidic residues" evidence="2">
    <location>
        <begin position="138"/>
        <end position="155"/>
    </location>
</feature>
<evidence type="ECO:0000259" key="3">
    <source>
        <dbReference type="PROSITE" id="PS50937"/>
    </source>
</evidence>
<sequence>MAKKELPEKMFYSITEVAQYYNVNESTLRFWEKEFDLIAPKRSDNKRKIRSYTAQDVQNIGLIYHLLKEQGLTLSGAKEKLRKKPGKTENNYEILSRLRSIRAEIVSICRELDSQMRKNADTENAIDTPIPNASDTTETGRENSDTQNRENDLFG</sequence>
<dbReference type="Gene3D" id="1.10.1660.10">
    <property type="match status" value="1"/>
</dbReference>
<feature type="domain" description="HTH merR-type" evidence="3">
    <location>
        <begin position="11"/>
        <end position="83"/>
    </location>
</feature>
<gene>
    <name evidence="4" type="ORF">IAD06_09745</name>
</gene>
<dbReference type="Proteomes" id="UP000886722">
    <property type="component" value="Unassembled WGS sequence"/>
</dbReference>
<dbReference type="PROSITE" id="PS50937">
    <property type="entry name" value="HTH_MERR_2"/>
    <property type="match status" value="1"/>
</dbReference>
<evidence type="ECO:0000313" key="4">
    <source>
        <dbReference type="EMBL" id="HIT40297.1"/>
    </source>
</evidence>
<organism evidence="4 5">
    <name type="scientific">Candidatus Caccoplasma intestinavium</name>
    <dbReference type="NCBI Taxonomy" id="2840716"/>
    <lineage>
        <taxon>Bacteria</taxon>
        <taxon>Pseudomonadati</taxon>
        <taxon>Bacteroidota</taxon>
        <taxon>Bacteroidia</taxon>
        <taxon>Bacteroidales</taxon>
        <taxon>Bacteroidaceae</taxon>
        <taxon>Bacteroidaceae incertae sedis</taxon>
        <taxon>Candidatus Caccoplasma</taxon>
    </lineage>
</organism>
<evidence type="ECO:0000313" key="5">
    <source>
        <dbReference type="Proteomes" id="UP000886722"/>
    </source>
</evidence>